<sequence>MEHKTIQLLQAVLAAGATGEEEKVHLVLSMEDGHKLRQVLHLLSPQRKVVLVHIHGPAMMMPIPTMGGTVHASILKDSIVKDYRDEQRGQAFQAFEGYREICTRGEVSDESIIIAFR</sequence>
<dbReference type="EMBL" id="GBRH01270085">
    <property type="protein sequence ID" value="JAD27810.1"/>
    <property type="molecule type" value="Transcribed_RNA"/>
</dbReference>
<accession>A0A0A8YTA2</accession>
<organism evidence="1">
    <name type="scientific">Arundo donax</name>
    <name type="common">Giant reed</name>
    <name type="synonym">Donax arundinaceus</name>
    <dbReference type="NCBI Taxonomy" id="35708"/>
    <lineage>
        <taxon>Eukaryota</taxon>
        <taxon>Viridiplantae</taxon>
        <taxon>Streptophyta</taxon>
        <taxon>Embryophyta</taxon>
        <taxon>Tracheophyta</taxon>
        <taxon>Spermatophyta</taxon>
        <taxon>Magnoliopsida</taxon>
        <taxon>Liliopsida</taxon>
        <taxon>Poales</taxon>
        <taxon>Poaceae</taxon>
        <taxon>PACMAD clade</taxon>
        <taxon>Arundinoideae</taxon>
        <taxon>Arundineae</taxon>
        <taxon>Arundo</taxon>
    </lineage>
</organism>
<name>A0A0A8YTA2_ARUDO</name>
<proteinExistence type="predicted"/>
<protein>
    <submittedName>
        <fullName evidence="1">Uncharacterized protein</fullName>
    </submittedName>
</protein>
<dbReference type="AlphaFoldDB" id="A0A0A8YTA2"/>
<reference evidence="1" key="2">
    <citation type="journal article" date="2015" name="Data Brief">
        <title>Shoot transcriptome of the giant reed, Arundo donax.</title>
        <authorList>
            <person name="Barrero R.A."/>
            <person name="Guerrero F.D."/>
            <person name="Moolhuijzen P."/>
            <person name="Goolsby J.A."/>
            <person name="Tidwell J."/>
            <person name="Bellgard S.E."/>
            <person name="Bellgard M.I."/>
        </authorList>
    </citation>
    <scope>NUCLEOTIDE SEQUENCE</scope>
    <source>
        <tissue evidence="1">Shoot tissue taken approximately 20 cm above the soil surface</tissue>
    </source>
</reference>
<reference evidence="1" key="1">
    <citation type="submission" date="2014-09" db="EMBL/GenBank/DDBJ databases">
        <authorList>
            <person name="Magalhaes I.L.F."/>
            <person name="Oliveira U."/>
            <person name="Santos F.R."/>
            <person name="Vidigal T.H.D.A."/>
            <person name="Brescovit A.D."/>
            <person name="Santos A.J."/>
        </authorList>
    </citation>
    <scope>NUCLEOTIDE SEQUENCE</scope>
    <source>
        <tissue evidence="1">Shoot tissue taken approximately 20 cm above the soil surface</tissue>
    </source>
</reference>
<evidence type="ECO:0000313" key="1">
    <source>
        <dbReference type="EMBL" id="JAD27810.1"/>
    </source>
</evidence>